<evidence type="ECO:0000313" key="4">
    <source>
        <dbReference type="EMBL" id="KKY27452.1"/>
    </source>
</evidence>
<protein>
    <submittedName>
        <fullName evidence="4">Putative rpp14 family protein</fullName>
    </submittedName>
</protein>
<accession>A0A0G2EXX2</accession>
<dbReference type="Proteomes" id="UP000053317">
    <property type="component" value="Unassembled WGS sequence"/>
</dbReference>
<dbReference type="GO" id="GO:0033204">
    <property type="term" value="F:ribonuclease P RNA binding"/>
    <property type="evidence" value="ECO:0007669"/>
    <property type="project" value="TreeGrafter"/>
</dbReference>
<evidence type="ECO:0000256" key="3">
    <source>
        <dbReference type="SAM" id="MobiDB-lite"/>
    </source>
</evidence>
<sequence length="183" mass="20347">MVRIKHRYLLVDIVFPTADHKNVAPSIAFNKACPKWFDAGSMVRLIRANVSENFGDYGAGAIGGSLSIKYFSQATSTAIIRCPRNHYRIVWAALTFASYLARYSGKRDEERVSCIFRVVHVSGTIKKSEEEAIRRARKQILAARSADSSALDSFFAKRTGDGIDESDSDVGHTTMQGYESEND</sequence>
<dbReference type="Gene3D" id="3.30.70.3250">
    <property type="entry name" value="Ribonuclease P, Pop5 subunit"/>
    <property type="match status" value="1"/>
</dbReference>
<dbReference type="InterPro" id="IPR038085">
    <property type="entry name" value="Rnp2-like_sf"/>
</dbReference>
<evidence type="ECO:0000256" key="1">
    <source>
        <dbReference type="ARBA" id="ARBA00010800"/>
    </source>
</evidence>
<dbReference type="PANTHER" id="PTHR15441">
    <property type="entry name" value="RIBONUCLEASE P PROTEIN SUBUNIT P14"/>
    <property type="match status" value="1"/>
</dbReference>
<dbReference type="GO" id="GO:0000172">
    <property type="term" value="C:ribonuclease MRP complex"/>
    <property type="evidence" value="ECO:0007669"/>
    <property type="project" value="TreeGrafter"/>
</dbReference>
<name>A0A0G2EXX2_PHACM</name>
<keyword evidence="5" id="KW-1185">Reference proteome</keyword>
<keyword evidence="2" id="KW-0819">tRNA processing</keyword>
<dbReference type="Pfam" id="PF01900">
    <property type="entry name" value="RNase_P_Rpp14"/>
    <property type="match status" value="1"/>
</dbReference>
<dbReference type="PANTHER" id="PTHR15441:SF2">
    <property type="entry name" value="RIBONUCLEASE P_MRP PROTEIN SUBUNIT POP5"/>
    <property type="match status" value="1"/>
</dbReference>
<dbReference type="SUPFAM" id="SSF160350">
    <property type="entry name" value="Rnp2-like"/>
    <property type="match status" value="1"/>
</dbReference>
<dbReference type="GO" id="GO:0005730">
    <property type="term" value="C:nucleolus"/>
    <property type="evidence" value="ECO:0007669"/>
    <property type="project" value="TreeGrafter"/>
</dbReference>
<evidence type="ECO:0000313" key="5">
    <source>
        <dbReference type="Proteomes" id="UP000053317"/>
    </source>
</evidence>
<dbReference type="GO" id="GO:0001682">
    <property type="term" value="P:tRNA 5'-leader removal"/>
    <property type="evidence" value="ECO:0007669"/>
    <property type="project" value="InterPro"/>
</dbReference>
<dbReference type="AlphaFoldDB" id="A0A0G2EXX2"/>
<proteinExistence type="inferred from homology"/>
<comment type="similarity">
    <text evidence="1">Belongs to the eukaryotic/archaeal RNase P protein component 2 family.</text>
</comment>
<comment type="caution">
    <text evidence="4">The sequence shown here is derived from an EMBL/GenBank/DDBJ whole genome shotgun (WGS) entry which is preliminary data.</text>
</comment>
<dbReference type="InterPro" id="IPR002759">
    <property type="entry name" value="Pop5/Rpp14/Rnp2-like"/>
</dbReference>
<dbReference type="GO" id="GO:0030681">
    <property type="term" value="C:multimeric ribonuclease P complex"/>
    <property type="evidence" value="ECO:0007669"/>
    <property type="project" value="TreeGrafter"/>
</dbReference>
<feature type="region of interest" description="Disordered" evidence="3">
    <location>
        <begin position="159"/>
        <end position="183"/>
    </location>
</feature>
<reference evidence="4 5" key="2">
    <citation type="submission" date="2015-05" db="EMBL/GenBank/DDBJ databases">
        <authorList>
            <person name="Morales-Cruz A."/>
            <person name="Amrine K.C."/>
            <person name="Cantu D."/>
        </authorList>
    </citation>
    <scope>NUCLEOTIDE SEQUENCE [LARGE SCALE GENOMIC DNA]</scope>
    <source>
        <strain evidence="4">UCRPC4</strain>
    </source>
</reference>
<dbReference type="OrthoDB" id="24745at2759"/>
<reference evidence="4 5" key="1">
    <citation type="submission" date="2015-05" db="EMBL/GenBank/DDBJ databases">
        <title>Distinctive expansion of gene families associated with plant cell wall degradation and secondary metabolism in the genomes of grapevine trunk pathogens.</title>
        <authorList>
            <person name="Lawrence D.P."/>
            <person name="Travadon R."/>
            <person name="Rolshausen P.E."/>
            <person name="Baumgartner K."/>
        </authorList>
    </citation>
    <scope>NUCLEOTIDE SEQUENCE [LARGE SCALE GENOMIC DNA]</scope>
    <source>
        <strain evidence="4">UCRPC4</strain>
    </source>
</reference>
<feature type="compositionally biased region" description="Polar residues" evidence="3">
    <location>
        <begin position="171"/>
        <end position="183"/>
    </location>
</feature>
<evidence type="ECO:0000256" key="2">
    <source>
        <dbReference type="ARBA" id="ARBA00022694"/>
    </source>
</evidence>
<gene>
    <name evidence="4" type="ORF">UCRPC4_g01047</name>
</gene>
<organism evidence="4 5">
    <name type="scientific">Phaeomoniella chlamydospora</name>
    <name type="common">Phaeoacremonium chlamydosporum</name>
    <dbReference type="NCBI Taxonomy" id="158046"/>
    <lineage>
        <taxon>Eukaryota</taxon>
        <taxon>Fungi</taxon>
        <taxon>Dikarya</taxon>
        <taxon>Ascomycota</taxon>
        <taxon>Pezizomycotina</taxon>
        <taxon>Eurotiomycetes</taxon>
        <taxon>Chaetothyriomycetidae</taxon>
        <taxon>Phaeomoniellales</taxon>
        <taxon>Phaeomoniellaceae</taxon>
        <taxon>Phaeomoniella</taxon>
    </lineage>
</organism>
<dbReference type="EMBL" id="LCWF01000024">
    <property type="protein sequence ID" value="KKY27452.1"/>
    <property type="molecule type" value="Genomic_DNA"/>
</dbReference>